<dbReference type="Proteomes" id="UP000886887">
    <property type="component" value="Unassembled WGS sequence"/>
</dbReference>
<accession>A0A9D0Z7N4</accession>
<name>A0A9D0Z7N4_9FIRM</name>
<protein>
    <submittedName>
        <fullName evidence="1">Uncharacterized protein</fullName>
    </submittedName>
</protein>
<sequence>MVERFLRYSLENEKKIRIALLEGGAVRTLSIQVVSIDGDAFLARVPRKRAPQAFRLADVLSAGYARGDEGM</sequence>
<evidence type="ECO:0000313" key="2">
    <source>
        <dbReference type="Proteomes" id="UP000886887"/>
    </source>
</evidence>
<proteinExistence type="predicted"/>
<reference evidence="1" key="2">
    <citation type="journal article" date="2021" name="PeerJ">
        <title>Extensive microbial diversity within the chicken gut microbiome revealed by metagenomics and culture.</title>
        <authorList>
            <person name="Gilroy R."/>
            <person name="Ravi A."/>
            <person name="Getino M."/>
            <person name="Pursley I."/>
            <person name="Horton D.L."/>
            <person name="Alikhan N.F."/>
            <person name="Baker D."/>
            <person name="Gharbi K."/>
            <person name="Hall N."/>
            <person name="Watson M."/>
            <person name="Adriaenssens E.M."/>
            <person name="Foster-Nyarko E."/>
            <person name="Jarju S."/>
            <person name="Secka A."/>
            <person name="Antonio M."/>
            <person name="Oren A."/>
            <person name="Chaudhuri R.R."/>
            <person name="La Ragione R."/>
            <person name="Hildebrand F."/>
            <person name="Pallen M.J."/>
        </authorList>
    </citation>
    <scope>NUCLEOTIDE SEQUENCE</scope>
    <source>
        <strain evidence="1">ChiSxjej2B14-6234</strain>
    </source>
</reference>
<reference evidence="1" key="1">
    <citation type="submission" date="2020-10" db="EMBL/GenBank/DDBJ databases">
        <authorList>
            <person name="Gilroy R."/>
        </authorList>
    </citation>
    <scope>NUCLEOTIDE SEQUENCE</scope>
    <source>
        <strain evidence="1">ChiSxjej2B14-6234</strain>
    </source>
</reference>
<organism evidence="1 2">
    <name type="scientific">Candidatus Onthenecus intestinigallinarum</name>
    <dbReference type="NCBI Taxonomy" id="2840875"/>
    <lineage>
        <taxon>Bacteria</taxon>
        <taxon>Bacillati</taxon>
        <taxon>Bacillota</taxon>
        <taxon>Clostridia</taxon>
        <taxon>Eubacteriales</taxon>
        <taxon>Candidatus Onthenecus</taxon>
    </lineage>
</organism>
<dbReference type="AlphaFoldDB" id="A0A9D0Z7N4"/>
<dbReference type="EMBL" id="DVFJ01000002">
    <property type="protein sequence ID" value="HIQ70712.1"/>
    <property type="molecule type" value="Genomic_DNA"/>
</dbReference>
<gene>
    <name evidence="1" type="ORF">IAB73_00625</name>
</gene>
<comment type="caution">
    <text evidence="1">The sequence shown here is derived from an EMBL/GenBank/DDBJ whole genome shotgun (WGS) entry which is preliminary data.</text>
</comment>
<evidence type="ECO:0000313" key="1">
    <source>
        <dbReference type="EMBL" id="HIQ70712.1"/>
    </source>
</evidence>